<dbReference type="PROSITE" id="PS51294">
    <property type="entry name" value="HTH_MYB"/>
    <property type="match status" value="2"/>
</dbReference>
<dbReference type="InterPro" id="IPR015495">
    <property type="entry name" value="Myb_TF_plants"/>
</dbReference>
<dbReference type="GO" id="GO:0080090">
    <property type="term" value="P:regulation of primary metabolic process"/>
    <property type="evidence" value="ECO:0007669"/>
    <property type="project" value="UniProtKB-ARBA"/>
</dbReference>
<keyword evidence="5" id="KW-0804">Transcription</keyword>
<name>A0AAV5KTR7_9ROSI</name>
<organism evidence="10 11">
    <name type="scientific">Rubroshorea leprosula</name>
    <dbReference type="NCBI Taxonomy" id="152421"/>
    <lineage>
        <taxon>Eukaryota</taxon>
        <taxon>Viridiplantae</taxon>
        <taxon>Streptophyta</taxon>
        <taxon>Embryophyta</taxon>
        <taxon>Tracheophyta</taxon>
        <taxon>Spermatophyta</taxon>
        <taxon>Magnoliopsida</taxon>
        <taxon>eudicotyledons</taxon>
        <taxon>Gunneridae</taxon>
        <taxon>Pentapetalae</taxon>
        <taxon>rosids</taxon>
        <taxon>malvids</taxon>
        <taxon>Malvales</taxon>
        <taxon>Dipterocarpaceae</taxon>
        <taxon>Rubroshorea</taxon>
    </lineage>
</organism>
<evidence type="ECO:0000256" key="1">
    <source>
        <dbReference type="ARBA" id="ARBA00004123"/>
    </source>
</evidence>
<dbReference type="PANTHER" id="PTHR10641:SF1352">
    <property type="entry name" value="TRANSCRIPTION FACTOR MYB34-LIKE"/>
    <property type="match status" value="1"/>
</dbReference>
<dbReference type="Pfam" id="PF00249">
    <property type="entry name" value="Myb_DNA-binding"/>
    <property type="match status" value="2"/>
</dbReference>
<dbReference type="CDD" id="cd00167">
    <property type="entry name" value="SANT"/>
    <property type="match status" value="2"/>
</dbReference>
<evidence type="ECO:0000256" key="2">
    <source>
        <dbReference type="ARBA" id="ARBA00022737"/>
    </source>
</evidence>
<comment type="subcellular location">
    <subcellularLocation>
        <location evidence="1">Nucleus</location>
    </subcellularLocation>
</comment>
<sequence length="328" mass="35683">MGRTPNCNVDGLKKGAWTSEEDEKLIAYVQKHGEGSWRSLPEKAGLQRCGKSCRLRWANYLRPGIKRGEFTLEEEETIIKLHAALGNRWATIARHLPERTDNEIKNHWHAHLKKRLTKMGIDNSSQGSSTASSSGQLQHYQGSSASTAKLLNKLATNLTILQRIDTNLISQSMSVGTASTSNVSSSSENVSAPSGPVVLDTSLLGKDIPSLFSIQLDSPYVSNALFSESVEGNNVADDIVSTLSNVSTPTGHGVMNKMDAKFSSLNCNEDQLQDCRTCVLQEPLLEGGTSTTKTAPIVQFIDDFSDDIDISGIWDCCIECDMGSPSIF</sequence>
<dbReference type="FunFam" id="1.10.10.60:FF:000001">
    <property type="entry name" value="MYB-related transcription factor"/>
    <property type="match status" value="1"/>
</dbReference>
<evidence type="ECO:0000256" key="3">
    <source>
        <dbReference type="ARBA" id="ARBA00023015"/>
    </source>
</evidence>
<dbReference type="GO" id="GO:0000976">
    <property type="term" value="F:transcription cis-regulatory region binding"/>
    <property type="evidence" value="ECO:0007669"/>
    <property type="project" value="UniProtKB-ARBA"/>
</dbReference>
<dbReference type="GO" id="GO:0005634">
    <property type="term" value="C:nucleus"/>
    <property type="evidence" value="ECO:0007669"/>
    <property type="project" value="UniProtKB-SubCell"/>
</dbReference>
<dbReference type="FunFam" id="1.10.10.60:FF:000394">
    <property type="entry name" value="MYB transcription factor"/>
    <property type="match status" value="1"/>
</dbReference>
<evidence type="ECO:0000256" key="5">
    <source>
        <dbReference type="ARBA" id="ARBA00023163"/>
    </source>
</evidence>
<dbReference type="SUPFAM" id="SSF46689">
    <property type="entry name" value="Homeodomain-like"/>
    <property type="match status" value="1"/>
</dbReference>
<dbReference type="InterPro" id="IPR017930">
    <property type="entry name" value="Myb_dom"/>
</dbReference>
<evidence type="ECO:0000259" key="9">
    <source>
        <dbReference type="PROSITE" id="PS51294"/>
    </source>
</evidence>
<dbReference type="SMART" id="SM00717">
    <property type="entry name" value="SANT"/>
    <property type="match status" value="2"/>
</dbReference>
<keyword evidence="2" id="KW-0677">Repeat</keyword>
<dbReference type="PANTHER" id="PTHR10641">
    <property type="entry name" value="MYB FAMILY TRANSCRIPTION FACTOR"/>
    <property type="match status" value="1"/>
</dbReference>
<comment type="subunit">
    <text evidence="7">Can form complexes with MYC2, MYC3 or MYC4.</text>
</comment>
<dbReference type="AlphaFoldDB" id="A0AAV5KTR7"/>
<keyword evidence="6" id="KW-0539">Nucleus</keyword>
<evidence type="ECO:0000256" key="4">
    <source>
        <dbReference type="ARBA" id="ARBA00023125"/>
    </source>
</evidence>
<feature type="domain" description="HTH myb-type" evidence="9">
    <location>
        <begin position="62"/>
        <end position="116"/>
    </location>
</feature>
<keyword evidence="4" id="KW-0238">DNA-binding</keyword>
<dbReference type="EMBL" id="BPVZ01000078">
    <property type="protein sequence ID" value="GKV27961.1"/>
    <property type="molecule type" value="Genomic_DNA"/>
</dbReference>
<feature type="domain" description="Myb-like" evidence="8">
    <location>
        <begin position="9"/>
        <end position="61"/>
    </location>
</feature>
<dbReference type="PROSITE" id="PS50090">
    <property type="entry name" value="MYB_LIKE"/>
    <property type="match status" value="2"/>
</dbReference>
<dbReference type="Proteomes" id="UP001054252">
    <property type="component" value="Unassembled WGS sequence"/>
</dbReference>
<evidence type="ECO:0000313" key="11">
    <source>
        <dbReference type="Proteomes" id="UP001054252"/>
    </source>
</evidence>
<accession>A0AAV5KTR7</accession>
<comment type="caution">
    <text evidence="10">The sequence shown here is derived from an EMBL/GenBank/DDBJ whole genome shotgun (WGS) entry which is preliminary data.</text>
</comment>
<dbReference type="GO" id="GO:0051707">
    <property type="term" value="P:response to other organism"/>
    <property type="evidence" value="ECO:0007669"/>
    <property type="project" value="UniProtKB-ARBA"/>
</dbReference>
<proteinExistence type="predicted"/>
<dbReference type="InterPro" id="IPR009057">
    <property type="entry name" value="Homeodomain-like_sf"/>
</dbReference>
<gene>
    <name evidence="10" type="ORF">SLEP1_g37071</name>
</gene>
<keyword evidence="11" id="KW-1185">Reference proteome</keyword>
<evidence type="ECO:0000256" key="6">
    <source>
        <dbReference type="ARBA" id="ARBA00023242"/>
    </source>
</evidence>
<dbReference type="Gene3D" id="1.10.10.60">
    <property type="entry name" value="Homeodomain-like"/>
    <property type="match status" value="2"/>
</dbReference>
<protein>
    <submittedName>
        <fullName evidence="10">Uncharacterized protein</fullName>
    </submittedName>
</protein>
<evidence type="ECO:0000256" key="7">
    <source>
        <dbReference type="ARBA" id="ARBA00062314"/>
    </source>
</evidence>
<feature type="domain" description="Myb-like" evidence="8">
    <location>
        <begin position="62"/>
        <end position="112"/>
    </location>
</feature>
<evidence type="ECO:0000259" key="8">
    <source>
        <dbReference type="PROSITE" id="PS50090"/>
    </source>
</evidence>
<feature type="domain" description="HTH myb-type" evidence="9">
    <location>
        <begin position="12"/>
        <end position="61"/>
    </location>
</feature>
<reference evidence="10 11" key="1">
    <citation type="journal article" date="2021" name="Commun. Biol.">
        <title>The genome of Shorea leprosula (Dipterocarpaceae) highlights the ecological relevance of drought in aseasonal tropical rainforests.</title>
        <authorList>
            <person name="Ng K.K.S."/>
            <person name="Kobayashi M.J."/>
            <person name="Fawcett J.A."/>
            <person name="Hatakeyama M."/>
            <person name="Paape T."/>
            <person name="Ng C.H."/>
            <person name="Ang C.C."/>
            <person name="Tnah L.H."/>
            <person name="Lee C.T."/>
            <person name="Nishiyama T."/>
            <person name="Sese J."/>
            <person name="O'Brien M.J."/>
            <person name="Copetti D."/>
            <person name="Mohd Noor M.I."/>
            <person name="Ong R.C."/>
            <person name="Putra M."/>
            <person name="Sireger I.Z."/>
            <person name="Indrioko S."/>
            <person name="Kosugi Y."/>
            <person name="Izuno A."/>
            <person name="Isagi Y."/>
            <person name="Lee S.L."/>
            <person name="Shimizu K.K."/>
        </authorList>
    </citation>
    <scope>NUCLEOTIDE SEQUENCE [LARGE SCALE GENOMIC DNA]</scope>
    <source>
        <strain evidence="10">214</strain>
    </source>
</reference>
<keyword evidence="3" id="KW-0805">Transcription regulation</keyword>
<dbReference type="InterPro" id="IPR001005">
    <property type="entry name" value="SANT/Myb"/>
</dbReference>
<evidence type="ECO:0000313" key="10">
    <source>
        <dbReference type="EMBL" id="GKV27961.1"/>
    </source>
</evidence>